<organism evidence="1 2">
    <name type="scientific">Sordaria brevicollis</name>
    <dbReference type="NCBI Taxonomy" id="83679"/>
    <lineage>
        <taxon>Eukaryota</taxon>
        <taxon>Fungi</taxon>
        <taxon>Dikarya</taxon>
        <taxon>Ascomycota</taxon>
        <taxon>Pezizomycotina</taxon>
        <taxon>Sordariomycetes</taxon>
        <taxon>Sordariomycetidae</taxon>
        <taxon>Sordariales</taxon>
        <taxon>Sordariaceae</taxon>
        <taxon>Sordaria</taxon>
    </lineage>
</organism>
<comment type="caution">
    <text evidence="1">The sequence shown here is derived from an EMBL/GenBank/DDBJ whole genome shotgun (WGS) entry which is preliminary data.</text>
</comment>
<protein>
    <submittedName>
        <fullName evidence="1">Uncharacterized protein</fullName>
    </submittedName>
</protein>
<proteinExistence type="predicted"/>
<name>A0AAE0U9Q3_SORBR</name>
<reference evidence="1" key="1">
    <citation type="journal article" date="2023" name="Mol. Phylogenet. Evol.">
        <title>Genome-scale phylogeny and comparative genomics of the fungal order Sordariales.</title>
        <authorList>
            <person name="Hensen N."/>
            <person name="Bonometti L."/>
            <person name="Westerberg I."/>
            <person name="Brannstrom I.O."/>
            <person name="Guillou S."/>
            <person name="Cros-Aarteil S."/>
            <person name="Calhoun S."/>
            <person name="Haridas S."/>
            <person name="Kuo A."/>
            <person name="Mondo S."/>
            <person name="Pangilinan J."/>
            <person name="Riley R."/>
            <person name="LaButti K."/>
            <person name="Andreopoulos B."/>
            <person name="Lipzen A."/>
            <person name="Chen C."/>
            <person name="Yan M."/>
            <person name="Daum C."/>
            <person name="Ng V."/>
            <person name="Clum A."/>
            <person name="Steindorff A."/>
            <person name="Ohm R.A."/>
            <person name="Martin F."/>
            <person name="Silar P."/>
            <person name="Natvig D.O."/>
            <person name="Lalanne C."/>
            <person name="Gautier V."/>
            <person name="Ament-Velasquez S.L."/>
            <person name="Kruys A."/>
            <person name="Hutchinson M.I."/>
            <person name="Powell A.J."/>
            <person name="Barry K."/>
            <person name="Miller A.N."/>
            <person name="Grigoriev I.V."/>
            <person name="Debuchy R."/>
            <person name="Gladieux P."/>
            <person name="Hiltunen Thoren M."/>
            <person name="Johannesson H."/>
        </authorList>
    </citation>
    <scope>NUCLEOTIDE SEQUENCE</scope>
    <source>
        <strain evidence="1">FGSC 1904</strain>
    </source>
</reference>
<gene>
    <name evidence="1" type="ORF">B0T20DRAFT_394566</name>
</gene>
<dbReference type="EMBL" id="JAUTDP010000009">
    <property type="protein sequence ID" value="KAK3396007.1"/>
    <property type="molecule type" value="Genomic_DNA"/>
</dbReference>
<evidence type="ECO:0000313" key="1">
    <source>
        <dbReference type="EMBL" id="KAK3396007.1"/>
    </source>
</evidence>
<sequence>MPPVSFSADSMYDHEDISTSGDVGPEGGGIFEIPTRLMRSRVLQSLTSNAPKFGGSHRAYKYTRVSAFLFQRQHGDNCAQSPQTLNLFAKVFVCESTIQRHVQLAGYRYQGGILFTSFVVSVGANSATNVDQAPSGVSAVMIFAPRFTLLVTAVSRAVYPPIKPGFSNLKVLANPQRSPIAKAIRRRRKGCQVKPITKQSLHLVLRAKAVVPSPTSILK</sequence>
<dbReference type="Proteomes" id="UP001281003">
    <property type="component" value="Unassembled WGS sequence"/>
</dbReference>
<reference evidence="1" key="2">
    <citation type="submission" date="2023-07" db="EMBL/GenBank/DDBJ databases">
        <authorList>
            <consortium name="Lawrence Berkeley National Laboratory"/>
            <person name="Haridas S."/>
            <person name="Hensen N."/>
            <person name="Bonometti L."/>
            <person name="Westerberg I."/>
            <person name="Brannstrom I.O."/>
            <person name="Guillou S."/>
            <person name="Cros-Aarteil S."/>
            <person name="Calhoun S."/>
            <person name="Kuo A."/>
            <person name="Mondo S."/>
            <person name="Pangilinan J."/>
            <person name="Riley R."/>
            <person name="LaButti K."/>
            <person name="Andreopoulos B."/>
            <person name="Lipzen A."/>
            <person name="Chen C."/>
            <person name="Yanf M."/>
            <person name="Daum C."/>
            <person name="Ng V."/>
            <person name="Clum A."/>
            <person name="Steindorff A."/>
            <person name="Ohm R."/>
            <person name="Martin F."/>
            <person name="Silar P."/>
            <person name="Natvig D."/>
            <person name="Lalanne C."/>
            <person name="Gautier V."/>
            <person name="Ament-velasquez S.L."/>
            <person name="Kruys A."/>
            <person name="Hutchinson M.I."/>
            <person name="Powell A.J."/>
            <person name="Barry K."/>
            <person name="Miller A.N."/>
            <person name="Grigoriev I.V."/>
            <person name="Debuchy R."/>
            <person name="Gladieux P."/>
            <person name="Thoren M.H."/>
            <person name="Johannesson H."/>
        </authorList>
    </citation>
    <scope>NUCLEOTIDE SEQUENCE</scope>
    <source>
        <strain evidence="1">FGSC 1904</strain>
    </source>
</reference>
<dbReference type="AlphaFoldDB" id="A0AAE0U9Q3"/>
<accession>A0AAE0U9Q3</accession>
<evidence type="ECO:0000313" key="2">
    <source>
        <dbReference type="Proteomes" id="UP001281003"/>
    </source>
</evidence>
<keyword evidence="2" id="KW-1185">Reference proteome</keyword>